<sequence>MNTYFVPFKVIPMIKIEWHDPIDMFRSSATSLTRLRNARCWRLSDWLTNHDRSGKIYSGIYRDEKFMPREKDKKKCSRTKLRGALQASFCLKRSDCCLSPTPVYSLEDSRRFYELLSTVLLLLSLTVLQLVSL</sequence>
<name>A0ABY6L7R7_9ARAC</name>
<proteinExistence type="predicted"/>
<dbReference type="Proteomes" id="UP001235939">
    <property type="component" value="Chromosome 14"/>
</dbReference>
<accession>A0ABY6L7R7</accession>
<reference evidence="1 2" key="1">
    <citation type="submission" date="2022-01" db="EMBL/GenBank/DDBJ databases">
        <title>A chromosomal length assembly of Cordylochernes scorpioides.</title>
        <authorList>
            <person name="Zeh D."/>
            <person name="Zeh J."/>
        </authorList>
    </citation>
    <scope>NUCLEOTIDE SEQUENCE [LARGE SCALE GENOMIC DNA]</scope>
    <source>
        <strain evidence="1">IN4F17</strain>
        <tissue evidence="1">Whole Body</tissue>
    </source>
</reference>
<keyword evidence="2" id="KW-1185">Reference proteome</keyword>
<protein>
    <submittedName>
        <fullName evidence="1">Uncharacterized protein</fullName>
    </submittedName>
</protein>
<evidence type="ECO:0000313" key="2">
    <source>
        <dbReference type="Proteomes" id="UP001235939"/>
    </source>
</evidence>
<gene>
    <name evidence="1" type="ORF">LAZ67_14000696</name>
</gene>
<evidence type="ECO:0000313" key="1">
    <source>
        <dbReference type="EMBL" id="UYV76492.1"/>
    </source>
</evidence>
<organism evidence="1 2">
    <name type="scientific">Cordylochernes scorpioides</name>
    <dbReference type="NCBI Taxonomy" id="51811"/>
    <lineage>
        <taxon>Eukaryota</taxon>
        <taxon>Metazoa</taxon>
        <taxon>Ecdysozoa</taxon>
        <taxon>Arthropoda</taxon>
        <taxon>Chelicerata</taxon>
        <taxon>Arachnida</taxon>
        <taxon>Pseudoscorpiones</taxon>
        <taxon>Cheliferoidea</taxon>
        <taxon>Chernetidae</taxon>
        <taxon>Cordylochernes</taxon>
    </lineage>
</organism>
<dbReference type="EMBL" id="CP092876">
    <property type="protein sequence ID" value="UYV76492.1"/>
    <property type="molecule type" value="Genomic_DNA"/>
</dbReference>